<organism evidence="1 2">
    <name type="scientific">Chthonomonas calidirosea (strain DSM 23976 / ICMP 18418 / T49)</name>
    <dbReference type="NCBI Taxonomy" id="1303518"/>
    <lineage>
        <taxon>Bacteria</taxon>
        <taxon>Bacillati</taxon>
        <taxon>Armatimonadota</taxon>
        <taxon>Chthonomonadia</taxon>
        <taxon>Chthonomonadales</taxon>
        <taxon>Chthonomonadaceae</taxon>
        <taxon>Chthonomonas</taxon>
    </lineage>
</organism>
<dbReference type="PATRIC" id="fig|1303518.3.peg.1511"/>
<reference evidence="2" key="1">
    <citation type="submission" date="2013-03" db="EMBL/GenBank/DDBJ databases">
        <title>Genome sequence of Chthonomonas calidirosea, the first sequenced genome from the Armatimonadetes phylum (formally candidate division OP10).</title>
        <authorList>
            <person name="Lee K.C.Y."/>
            <person name="Morgan X.C."/>
            <person name="Dunfield P.F."/>
            <person name="Tamas I."/>
            <person name="Houghton K.M."/>
            <person name="Vyssotski M."/>
            <person name="Ryan J.L.J."/>
            <person name="Lagutin K."/>
            <person name="McDonald I.R."/>
            <person name="Stott M.B."/>
        </authorList>
    </citation>
    <scope>NUCLEOTIDE SEQUENCE [LARGE SCALE GENOMIC DNA]</scope>
    <source>
        <strain evidence="2">DSM 23976 / ICMP 18418 / T49</strain>
    </source>
</reference>
<dbReference type="AlphaFoldDB" id="S0EYX9"/>
<keyword evidence="2" id="KW-1185">Reference proteome</keyword>
<dbReference type="KEGG" id="ccz:CCALI_01475"/>
<dbReference type="InParanoid" id="S0EYX9"/>
<name>S0EYX9_CHTCT</name>
<gene>
    <name evidence="1" type="ORF">CCALI_01475</name>
</gene>
<dbReference type="STRING" id="454171.CP488_02621"/>
<proteinExistence type="predicted"/>
<sequence length="161" mass="18188">MKNLDVFRCPSNGDAWSTNGYASVPGDETNLLYPKAQWLAISYGYNRSFFNEGVPPCWYGQPMARPRYEAEISDASSLVLLLETRWSFPDLGDWFIPLRGPDSDSQGPFQSYNGACNWLFADLHAKHLKPDAICRMNGWSENYPDFTNGCALLDQEAPAYK</sequence>
<accession>S0EYX9</accession>
<evidence type="ECO:0000313" key="2">
    <source>
        <dbReference type="Proteomes" id="UP000014227"/>
    </source>
</evidence>
<dbReference type="EMBL" id="HF951689">
    <property type="protein sequence ID" value="CCW35291.1"/>
    <property type="molecule type" value="Genomic_DNA"/>
</dbReference>
<evidence type="ECO:0000313" key="1">
    <source>
        <dbReference type="EMBL" id="CCW35291.1"/>
    </source>
</evidence>
<dbReference type="Proteomes" id="UP000014227">
    <property type="component" value="Chromosome I"/>
</dbReference>
<dbReference type="HOGENOM" id="CLU_1640791_0_0_0"/>
<protein>
    <submittedName>
        <fullName evidence="1">Uncharacterized protein</fullName>
    </submittedName>
</protein>